<dbReference type="EMBL" id="CP077062">
    <property type="protein sequence ID" value="QWZ06487.1"/>
    <property type="molecule type" value="Genomic_DNA"/>
</dbReference>
<dbReference type="AlphaFoldDB" id="A0A975XYK3"/>
<gene>
    <name evidence="2" type="ORF">KRR39_12925</name>
</gene>
<evidence type="ECO:0008006" key="4">
    <source>
        <dbReference type="Google" id="ProtNLM"/>
    </source>
</evidence>
<accession>A0A975XYK3</accession>
<reference evidence="2" key="1">
    <citation type="submission" date="2021-06" db="EMBL/GenBank/DDBJ databases">
        <title>Complete genome sequence of Nocardioides sp. G188.</title>
        <authorList>
            <person name="Im W.-T."/>
        </authorList>
    </citation>
    <scope>NUCLEOTIDE SEQUENCE</scope>
    <source>
        <strain evidence="2">G188</strain>
    </source>
</reference>
<dbReference type="KEGG" id="nps:KRR39_12925"/>
<dbReference type="Proteomes" id="UP000683575">
    <property type="component" value="Chromosome"/>
</dbReference>
<name>A0A975XYK3_9ACTN</name>
<feature type="region of interest" description="Disordered" evidence="1">
    <location>
        <begin position="153"/>
        <end position="177"/>
    </location>
</feature>
<dbReference type="RefSeq" id="WP_216937441.1">
    <property type="nucleotide sequence ID" value="NZ_CP077062.1"/>
</dbReference>
<evidence type="ECO:0000313" key="2">
    <source>
        <dbReference type="EMBL" id="QWZ06487.1"/>
    </source>
</evidence>
<keyword evidence="3" id="KW-1185">Reference proteome</keyword>
<evidence type="ECO:0000313" key="3">
    <source>
        <dbReference type="Proteomes" id="UP000683575"/>
    </source>
</evidence>
<protein>
    <recommendedName>
        <fullName evidence="4">DUF4352 domain-containing protein</fullName>
    </recommendedName>
</protein>
<proteinExistence type="predicted"/>
<evidence type="ECO:0000256" key="1">
    <source>
        <dbReference type="SAM" id="MobiDB-lite"/>
    </source>
</evidence>
<organism evidence="2 3">
    <name type="scientific">Nocardioides panacis</name>
    <dbReference type="NCBI Taxonomy" id="2849501"/>
    <lineage>
        <taxon>Bacteria</taxon>
        <taxon>Bacillati</taxon>
        <taxon>Actinomycetota</taxon>
        <taxon>Actinomycetes</taxon>
        <taxon>Propionibacteriales</taxon>
        <taxon>Nocardioidaceae</taxon>
        <taxon>Nocardioides</taxon>
    </lineage>
</organism>
<sequence length="177" mass="18717">MAVPDGAELTAQGSKLSYGDPATVIYESAQGPGTVLQLTVKSVRKGSLADFKGFILDDAYKQKASYYYANVSVKNVGEGDVGGIGVPLWGVNAANTLLPPVNFTTSFKPCPSKPLPKKFATGASLSTCLVFLSPDRGTLEAVSYRPSQEFNPVTWTGDLTTPKPAPTAKSKRKNKKG</sequence>